<evidence type="ECO:0000256" key="1">
    <source>
        <dbReference type="ARBA" id="ARBA00001968"/>
    </source>
</evidence>
<evidence type="ECO:0000259" key="3">
    <source>
        <dbReference type="Pfam" id="PF13359"/>
    </source>
</evidence>
<keyword evidence="5" id="KW-1185">Reference proteome</keyword>
<dbReference type="Pfam" id="PF13359">
    <property type="entry name" value="DDE_Tnp_4"/>
    <property type="match status" value="1"/>
</dbReference>
<proteinExistence type="predicted"/>
<feature type="domain" description="DDE Tnp4" evidence="3">
    <location>
        <begin position="2"/>
        <end position="144"/>
    </location>
</feature>
<keyword evidence="2" id="KW-0479">Metal-binding</keyword>
<dbReference type="GO" id="GO:0046872">
    <property type="term" value="F:metal ion binding"/>
    <property type="evidence" value="ECO:0007669"/>
    <property type="project" value="UniProtKB-KW"/>
</dbReference>
<protein>
    <submittedName>
        <fullName evidence="4">Transposase</fullName>
    </submittedName>
</protein>
<evidence type="ECO:0000313" key="5">
    <source>
        <dbReference type="Proteomes" id="UP000516404"/>
    </source>
</evidence>
<sequence>MIDGTLIPTWNWRSLGATNFSGKHKRAGVNHQVICTLDGKLLAITDPVPGARHDAYAFKHHGLERYFDESTLADKGYIGLGLATPSKRNKTRRTPADVKAVNRFINSRRAVVERMIAQVKAWRILHTGFRRPLGSYSRVFSVVRGLVFLAAGHPL</sequence>
<dbReference type="InterPro" id="IPR027806">
    <property type="entry name" value="HARBI1_dom"/>
</dbReference>
<reference evidence="4 5" key="1">
    <citation type="submission" date="2020-09" db="EMBL/GenBank/DDBJ databases">
        <title>Investigation of environmental microbes.</title>
        <authorList>
            <person name="Ou Y."/>
            <person name="Kang Q."/>
        </authorList>
    </citation>
    <scope>NUCLEOTIDE SEQUENCE [LARGE SCALE GENOMIC DNA]</scope>
    <source>
        <strain evidence="4 5">KJZ-14</strain>
    </source>
</reference>
<evidence type="ECO:0000256" key="2">
    <source>
        <dbReference type="ARBA" id="ARBA00022723"/>
    </source>
</evidence>
<accession>A0A802SBT9</accession>
<dbReference type="Proteomes" id="UP000516404">
    <property type="component" value="Chromosome"/>
</dbReference>
<dbReference type="EMBL" id="CP061539">
    <property type="protein sequence ID" value="QNV38129.2"/>
    <property type="molecule type" value="Genomic_DNA"/>
</dbReference>
<dbReference type="AlphaFoldDB" id="A0A802SBT9"/>
<dbReference type="GeneID" id="96623045"/>
<organism evidence="4 5">
    <name type="scientific">Rothia terrae</name>
    <dbReference type="NCBI Taxonomy" id="396015"/>
    <lineage>
        <taxon>Bacteria</taxon>
        <taxon>Bacillati</taxon>
        <taxon>Actinomycetota</taxon>
        <taxon>Actinomycetes</taxon>
        <taxon>Micrococcales</taxon>
        <taxon>Micrococcaceae</taxon>
        <taxon>Rothia</taxon>
    </lineage>
</organism>
<gene>
    <name evidence="4" type="ORF">IDM49_02245</name>
</gene>
<dbReference type="RefSeq" id="WP_193836668.1">
    <property type="nucleotide sequence ID" value="NZ_CP061539.1"/>
</dbReference>
<comment type="cofactor">
    <cofactor evidence="1">
        <name>a divalent metal cation</name>
        <dbReference type="ChEBI" id="CHEBI:60240"/>
    </cofactor>
</comment>
<evidence type="ECO:0000313" key="4">
    <source>
        <dbReference type="EMBL" id="QNV38129.2"/>
    </source>
</evidence>
<name>A0A802SBT9_9MICC</name>
<dbReference type="KEGG" id="rter:IDM49_02245"/>